<reference evidence="3" key="1">
    <citation type="submission" date="2023-06" db="EMBL/GenBank/DDBJ databases">
        <title>Survivors Of The Sea: Transcriptome response of Skeletonema marinoi to long-term dormancy.</title>
        <authorList>
            <person name="Pinder M.I.M."/>
            <person name="Kourtchenko O."/>
            <person name="Robertson E.K."/>
            <person name="Larsson T."/>
            <person name="Maumus F."/>
            <person name="Osuna-Cruz C.M."/>
            <person name="Vancaester E."/>
            <person name="Stenow R."/>
            <person name="Vandepoele K."/>
            <person name="Ploug H."/>
            <person name="Bruchert V."/>
            <person name="Godhe A."/>
            <person name="Topel M."/>
        </authorList>
    </citation>
    <scope>NUCLEOTIDE SEQUENCE</scope>
    <source>
        <strain evidence="3">R05AC</strain>
    </source>
</reference>
<dbReference type="AlphaFoldDB" id="A0AAD8Y3K8"/>
<sequence length="244" mass="28045">MCTETQALRKRSQTGSAPELSAKEIKSLQPYAKSPVGLFTAKTTSPKIILQKHDKTDARKYLVAQAGLENFIRSIVAALELKLPNTVRFNMNGQGVMQTWEDVYMAERVYTQCLGISKRIYQTHAYTHEPERKLAYFILEEHNERSSWILPGFDFYVLVFCYYNDNKEVTAVDVQYDQMSFFLHCMGLAQAHAWFVEHVITRIAITWAKAFHMTGLVNPFTFTLQLILFPALLMYCWGVMSTTA</sequence>
<dbReference type="EMBL" id="JATAAI010000021">
    <property type="protein sequence ID" value="KAK1738427.1"/>
    <property type="molecule type" value="Genomic_DNA"/>
</dbReference>
<keyword evidence="4" id="KW-1185">Reference proteome</keyword>
<evidence type="ECO:0000256" key="2">
    <source>
        <dbReference type="SAM" id="Phobius"/>
    </source>
</evidence>
<feature type="region of interest" description="Disordered" evidence="1">
    <location>
        <begin position="1"/>
        <end position="21"/>
    </location>
</feature>
<evidence type="ECO:0000256" key="1">
    <source>
        <dbReference type="SAM" id="MobiDB-lite"/>
    </source>
</evidence>
<name>A0AAD8Y3K8_9STRA</name>
<comment type="caution">
    <text evidence="3">The sequence shown here is derived from an EMBL/GenBank/DDBJ whole genome shotgun (WGS) entry which is preliminary data.</text>
</comment>
<organism evidence="3 4">
    <name type="scientific">Skeletonema marinoi</name>
    <dbReference type="NCBI Taxonomy" id="267567"/>
    <lineage>
        <taxon>Eukaryota</taxon>
        <taxon>Sar</taxon>
        <taxon>Stramenopiles</taxon>
        <taxon>Ochrophyta</taxon>
        <taxon>Bacillariophyta</taxon>
        <taxon>Coscinodiscophyceae</taxon>
        <taxon>Thalassiosirophycidae</taxon>
        <taxon>Thalassiosirales</taxon>
        <taxon>Skeletonemataceae</taxon>
        <taxon>Skeletonema</taxon>
        <taxon>Skeletonema marinoi-dohrnii complex</taxon>
    </lineage>
</organism>
<keyword evidence="2" id="KW-0472">Membrane</keyword>
<feature type="transmembrane region" description="Helical" evidence="2">
    <location>
        <begin position="216"/>
        <end position="240"/>
    </location>
</feature>
<keyword evidence="2" id="KW-0812">Transmembrane</keyword>
<evidence type="ECO:0000313" key="3">
    <source>
        <dbReference type="EMBL" id="KAK1738427.1"/>
    </source>
</evidence>
<gene>
    <name evidence="3" type="ORF">QTG54_011096</name>
</gene>
<dbReference type="Proteomes" id="UP001224775">
    <property type="component" value="Unassembled WGS sequence"/>
</dbReference>
<proteinExistence type="predicted"/>
<evidence type="ECO:0000313" key="4">
    <source>
        <dbReference type="Proteomes" id="UP001224775"/>
    </source>
</evidence>
<accession>A0AAD8Y3K8</accession>
<protein>
    <submittedName>
        <fullName evidence="3">Uncharacterized protein</fullName>
    </submittedName>
</protein>
<keyword evidence="2" id="KW-1133">Transmembrane helix</keyword>